<organism evidence="1 2">
    <name type="scientific">Bosea thiooxidans</name>
    <dbReference type="NCBI Taxonomy" id="53254"/>
    <lineage>
        <taxon>Bacteria</taxon>
        <taxon>Pseudomonadati</taxon>
        <taxon>Pseudomonadota</taxon>
        <taxon>Alphaproteobacteria</taxon>
        <taxon>Hyphomicrobiales</taxon>
        <taxon>Boseaceae</taxon>
        <taxon>Bosea</taxon>
    </lineage>
</organism>
<name>A0A0Q3ICJ0_9HYPH</name>
<evidence type="ECO:0000313" key="2">
    <source>
        <dbReference type="Proteomes" id="UP000051562"/>
    </source>
</evidence>
<protein>
    <submittedName>
        <fullName evidence="1">Uncharacterized protein</fullName>
    </submittedName>
</protein>
<gene>
    <name evidence="1" type="ORF">ARD30_01660</name>
</gene>
<dbReference type="AlphaFoldDB" id="A0A0Q3ICJ0"/>
<keyword evidence="2" id="KW-1185">Reference proteome</keyword>
<sequence>MREIQLRRGVLADAERNDILPRLIATVNRFYRQAAEQQVGEEYPEVREAILNDKIKADRAMVPMAAGEAA</sequence>
<dbReference type="Proteomes" id="UP000051562">
    <property type="component" value="Unassembled WGS sequence"/>
</dbReference>
<comment type="caution">
    <text evidence="1">The sequence shown here is derived from an EMBL/GenBank/DDBJ whole genome shotgun (WGS) entry which is preliminary data.</text>
</comment>
<evidence type="ECO:0000313" key="1">
    <source>
        <dbReference type="EMBL" id="KQK32509.1"/>
    </source>
</evidence>
<dbReference type="RefSeq" id="WP_055726454.1">
    <property type="nucleotide sequence ID" value="NZ_LMAR01000001.1"/>
</dbReference>
<proteinExistence type="predicted"/>
<reference evidence="1 2" key="1">
    <citation type="submission" date="2015-10" db="EMBL/GenBank/DDBJ databases">
        <title>Draft genome of Bosea thiooxidans.</title>
        <authorList>
            <person name="Wang X."/>
        </authorList>
    </citation>
    <scope>NUCLEOTIDE SEQUENCE [LARGE SCALE GENOMIC DNA]</scope>
    <source>
        <strain evidence="1 2">CGMCC 9174</strain>
    </source>
</reference>
<accession>A0A0Q3ICJ0</accession>
<dbReference type="EMBL" id="LMAR01000001">
    <property type="protein sequence ID" value="KQK32509.1"/>
    <property type="molecule type" value="Genomic_DNA"/>
</dbReference>